<feature type="non-terminal residue" evidence="1">
    <location>
        <position position="946"/>
    </location>
</feature>
<accession>A0ACB8X966</accession>
<sequence length="946" mass="105120">MGTTSNTINITVTGGSVILQSPVLPVMEGDDVTLHCKTKTPPSNLPAAFYKDGSLIRPESAGHMTIRHVSKSDEGLYKCHISSHGESPPSWISVSGEELRAAEEEVGHDDITDDITYSDVKISRDLQQPIKRSRESDPAVVYSSVRGTAELSYGQIVIKDIKSNRTKARPAEPEVVYSSLRVNAQLKHRGGWFVRSEVKEVQKLIRKKKNVAESSADLFIDGGSHCHEHRRISLGLYYILFNFFISFHSNCDCLQTIRVKKNRPQSFIQLFEVIGSHEPVHVQVGDDAILPCHLEPPFNVKDLNIVWTWNETEVYIYRSRKPYLDNQDENENFKGRTSLFDEEMEKGNISLKVTNVTEVHAGNYTCIVPQLDRQVKRGKVILIVDPVEKSKNGSQIDSGNGGMSSGAVAAIAVVVGGVVVLIAVGVGFKLRKHRVITRADAEIRASDQLVQCFLTELAAAHGYNEFPETVLPSQMGGKVTVTETALKKKIRDAKIRQLMEKDKRILEELRSLHCDPHPYFSIFPSESDFTFWKIVMEGPPDTPYEKGVFELFCQFGCTTAIINNVGRICHNIFDRNYKCPDHHERYPQCCRKRDRVVEVRWSSVFLVCTSQSTKTKMKLSSKTFVFFFCGSILAEEFLTSPEKYEQEAKKHTEQTAAQSRDEMEKINFDNHQAILSFVNVDRAHWKLLYIFPAIRSVFLVDSASNSSEEADSGNAAKRVQKAAAELRRGLIFRMESEGGACTCVSTTFLRLALLKSPATINAASGREVSVLSITPYSSSMALLDSGGHQPGNISYIHMGTVHHHMEFTGVSPEMGTTSNTINITVTGGSVILQSPVLPVMEGDDVTLHCKTKTPPSNLPAAFYKDGSLIRPESAGKPSTTASPTSTALPTFTAPPSSSNPTTYAALCNTCLRPPSILCFRLLLHLVVFCPYCISTVLMVSLYRRRH</sequence>
<name>A0ACB8X966_9TELE</name>
<proteinExistence type="predicted"/>
<keyword evidence="2" id="KW-1185">Reference proteome</keyword>
<dbReference type="EMBL" id="CM041532">
    <property type="protein sequence ID" value="KAI3376579.1"/>
    <property type="molecule type" value="Genomic_DNA"/>
</dbReference>
<evidence type="ECO:0000313" key="1">
    <source>
        <dbReference type="EMBL" id="KAI3376579.1"/>
    </source>
</evidence>
<organism evidence="1 2">
    <name type="scientific">Scortum barcoo</name>
    <name type="common">barcoo grunter</name>
    <dbReference type="NCBI Taxonomy" id="214431"/>
    <lineage>
        <taxon>Eukaryota</taxon>
        <taxon>Metazoa</taxon>
        <taxon>Chordata</taxon>
        <taxon>Craniata</taxon>
        <taxon>Vertebrata</taxon>
        <taxon>Euteleostomi</taxon>
        <taxon>Actinopterygii</taxon>
        <taxon>Neopterygii</taxon>
        <taxon>Teleostei</taxon>
        <taxon>Neoteleostei</taxon>
        <taxon>Acanthomorphata</taxon>
        <taxon>Eupercaria</taxon>
        <taxon>Centrarchiformes</taxon>
        <taxon>Terapontoidei</taxon>
        <taxon>Terapontidae</taxon>
        <taxon>Scortum</taxon>
    </lineage>
</organism>
<gene>
    <name evidence="1" type="ORF">L3Q82_016458</name>
</gene>
<dbReference type="Proteomes" id="UP000831701">
    <property type="component" value="Chromosome 2"/>
</dbReference>
<reference evidence="1" key="1">
    <citation type="submission" date="2022-04" db="EMBL/GenBank/DDBJ databases">
        <title>Jade perch genome.</title>
        <authorList>
            <person name="Chao B."/>
        </authorList>
    </citation>
    <scope>NUCLEOTIDE SEQUENCE</scope>
    <source>
        <strain evidence="1">CB-2022</strain>
    </source>
</reference>
<comment type="caution">
    <text evidence="1">The sequence shown here is derived from an EMBL/GenBank/DDBJ whole genome shotgun (WGS) entry which is preliminary data.</text>
</comment>
<evidence type="ECO:0000313" key="2">
    <source>
        <dbReference type="Proteomes" id="UP000831701"/>
    </source>
</evidence>
<protein>
    <submittedName>
        <fullName evidence="1">Uncharacterized protein</fullName>
    </submittedName>
</protein>